<gene>
    <name evidence="2" type="primary">IL32</name>
    <name evidence="2" type="ORF">P7K49_022860</name>
</gene>
<feature type="region of interest" description="Disordered" evidence="1">
    <location>
        <begin position="1"/>
        <end position="48"/>
    </location>
</feature>
<accession>A0ABQ9UK20</accession>
<protein>
    <submittedName>
        <fullName evidence="2">Interleukin-32</fullName>
    </submittedName>
</protein>
<evidence type="ECO:0000313" key="2">
    <source>
        <dbReference type="EMBL" id="KAK2097409.1"/>
    </source>
</evidence>
<dbReference type="EMBL" id="JASSZA010000011">
    <property type="protein sequence ID" value="KAK2097409.1"/>
    <property type="molecule type" value="Genomic_DNA"/>
</dbReference>
<dbReference type="Pfam" id="PF15225">
    <property type="entry name" value="IL32"/>
    <property type="match status" value="1"/>
</dbReference>
<organism evidence="2 3">
    <name type="scientific">Saguinus oedipus</name>
    <name type="common">Cotton-top tamarin</name>
    <name type="synonym">Oedipomidas oedipus</name>
    <dbReference type="NCBI Taxonomy" id="9490"/>
    <lineage>
        <taxon>Eukaryota</taxon>
        <taxon>Metazoa</taxon>
        <taxon>Chordata</taxon>
        <taxon>Craniata</taxon>
        <taxon>Vertebrata</taxon>
        <taxon>Euteleostomi</taxon>
        <taxon>Mammalia</taxon>
        <taxon>Eutheria</taxon>
        <taxon>Euarchontoglires</taxon>
        <taxon>Primates</taxon>
        <taxon>Haplorrhini</taxon>
        <taxon>Platyrrhini</taxon>
        <taxon>Cebidae</taxon>
        <taxon>Callitrichinae</taxon>
        <taxon>Saguinus</taxon>
    </lineage>
</organism>
<evidence type="ECO:0000256" key="1">
    <source>
        <dbReference type="SAM" id="MobiDB-lite"/>
    </source>
</evidence>
<reference evidence="2 3" key="1">
    <citation type="submission" date="2023-05" db="EMBL/GenBank/DDBJ databases">
        <title>B98-5 Cell Line De Novo Hybrid Assembly: An Optical Mapping Approach.</title>
        <authorList>
            <person name="Kananen K."/>
            <person name="Auerbach J.A."/>
            <person name="Kautto E."/>
            <person name="Blachly J.S."/>
        </authorList>
    </citation>
    <scope>NUCLEOTIDE SEQUENCE [LARGE SCALE GENOMIC DNA]</scope>
    <source>
        <strain evidence="2">B95-8</strain>
        <tissue evidence="2">Cell line</tissue>
    </source>
</reference>
<comment type="caution">
    <text evidence="2">The sequence shown here is derived from an EMBL/GenBank/DDBJ whole genome shotgun (WGS) entry which is preliminary data.</text>
</comment>
<proteinExistence type="predicted"/>
<dbReference type="PANTHER" id="PTHR48490:SF1">
    <property type="entry name" value="INTERLEUKIN-32"/>
    <property type="match status" value="1"/>
</dbReference>
<feature type="compositionally biased region" description="Acidic residues" evidence="1">
    <location>
        <begin position="34"/>
        <end position="45"/>
    </location>
</feature>
<keyword evidence="3" id="KW-1185">Reference proteome</keyword>
<sequence>MTLNGAPIPQELTPLLEKGRDELRCRGNRPPALEVEDPETEEPEETKEGFQAMLQRLQTWRQMVLS</sequence>
<evidence type="ECO:0000313" key="3">
    <source>
        <dbReference type="Proteomes" id="UP001266305"/>
    </source>
</evidence>
<dbReference type="Proteomes" id="UP001266305">
    <property type="component" value="Unassembled WGS sequence"/>
</dbReference>
<dbReference type="InterPro" id="IPR028067">
    <property type="entry name" value="IL-32"/>
</dbReference>
<name>A0ABQ9UK20_SAGOE</name>
<dbReference type="PANTHER" id="PTHR48490">
    <property type="entry name" value="INTERLEUKIN-32"/>
    <property type="match status" value="1"/>
</dbReference>